<dbReference type="AlphaFoldDB" id="A0A8J2KN60"/>
<reference evidence="2" key="1">
    <citation type="submission" date="2021-06" db="EMBL/GenBank/DDBJ databases">
        <authorList>
            <person name="Hodson N. C."/>
            <person name="Mongue J. A."/>
            <person name="Jaron S. K."/>
        </authorList>
    </citation>
    <scope>NUCLEOTIDE SEQUENCE</scope>
</reference>
<gene>
    <name evidence="2" type="ORF">AFUS01_LOCUS26741</name>
</gene>
<sequence length="152" mass="16892">MRATVLLLVGCVILQVALGADTGPPECKKKVKQVLKKIFKGNTACEREMESHKQTKEQFLEQKGCLAKCTLRKANILHDDTNLVTEDTVKAAVIENVHPDFKDKATTTVIKCLHDHKADKMDPKDPKCAGYDDLKQCIQDNVSEVCGEPPIF</sequence>
<evidence type="ECO:0000313" key="3">
    <source>
        <dbReference type="Proteomes" id="UP000708208"/>
    </source>
</evidence>
<protein>
    <submittedName>
        <fullName evidence="2">Uncharacterized protein</fullName>
    </submittedName>
</protein>
<feature type="chain" id="PRO_5035144283" evidence="1">
    <location>
        <begin position="20"/>
        <end position="152"/>
    </location>
</feature>
<organism evidence="2 3">
    <name type="scientific">Allacma fusca</name>
    <dbReference type="NCBI Taxonomy" id="39272"/>
    <lineage>
        <taxon>Eukaryota</taxon>
        <taxon>Metazoa</taxon>
        <taxon>Ecdysozoa</taxon>
        <taxon>Arthropoda</taxon>
        <taxon>Hexapoda</taxon>
        <taxon>Collembola</taxon>
        <taxon>Symphypleona</taxon>
        <taxon>Sminthuridae</taxon>
        <taxon>Allacma</taxon>
    </lineage>
</organism>
<proteinExistence type="predicted"/>
<feature type="signal peptide" evidence="1">
    <location>
        <begin position="1"/>
        <end position="19"/>
    </location>
</feature>
<accession>A0A8J2KN60</accession>
<dbReference type="EMBL" id="CAJVCH010361194">
    <property type="protein sequence ID" value="CAG7816107.1"/>
    <property type="molecule type" value="Genomic_DNA"/>
</dbReference>
<name>A0A8J2KN60_9HEXA</name>
<evidence type="ECO:0000313" key="2">
    <source>
        <dbReference type="EMBL" id="CAG7816107.1"/>
    </source>
</evidence>
<keyword evidence="3" id="KW-1185">Reference proteome</keyword>
<keyword evidence="1" id="KW-0732">Signal</keyword>
<dbReference type="Proteomes" id="UP000708208">
    <property type="component" value="Unassembled WGS sequence"/>
</dbReference>
<comment type="caution">
    <text evidence="2">The sequence shown here is derived from an EMBL/GenBank/DDBJ whole genome shotgun (WGS) entry which is preliminary data.</text>
</comment>
<evidence type="ECO:0000256" key="1">
    <source>
        <dbReference type="SAM" id="SignalP"/>
    </source>
</evidence>